<evidence type="ECO:0000313" key="2">
    <source>
        <dbReference type="Proteomes" id="UP001241537"/>
    </source>
</evidence>
<name>A0AAE3V8V7_9FIRM</name>
<dbReference type="EMBL" id="JAUSTO010000002">
    <property type="protein sequence ID" value="MDQ0151732.1"/>
    <property type="molecule type" value="Genomic_DNA"/>
</dbReference>
<organism evidence="1 2">
    <name type="scientific">Moryella indoligenes</name>
    <dbReference type="NCBI Taxonomy" id="371674"/>
    <lineage>
        <taxon>Bacteria</taxon>
        <taxon>Bacillati</taxon>
        <taxon>Bacillota</taxon>
        <taxon>Clostridia</taxon>
        <taxon>Lachnospirales</taxon>
        <taxon>Lachnospiraceae</taxon>
        <taxon>Moryella</taxon>
    </lineage>
</organism>
<gene>
    <name evidence="1" type="ORF">J2S20_000412</name>
</gene>
<sequence length="152" mass="17607">MGSELVTGSDSHAATGGGNRRLPVVYRYGETFEELCGYYMSLGMGYHDYWDGDCEMAQYYRDMDEKVKERQNEALWLQGLYFYEALVDASPVLNAMSKKHKPIPYRQAPIPLTEARHRQQQEEENYKKMNAGKEAMKQIMAGVNSKFKRKEE</sequence>
<dbReference type="AlphaFoldDB" id="A0AAE3V8V7"/>
<keyword evidence="2" id="KW-1185">Reference proteome</keyword>
<dbReference type="RefSeq" id="WP_307252568.1">
    <property type="nucleotide sequence ID" value="NZ_JAUSTO010000002.1"/>
</dbReference>
<evidence type="ECO:0000313" key="1">
    <source>
        <dbReference type="EMBL" id="MDQ0151732.1"/>
    </source>
</evidence>
<dbReference type="Proteomes" id="UP001241537">
    <property type="component" value="Unassembled WGS sequence"/>
</dbReference>
<reference evidence="1" key="1">
    <citation type="submission" date="2023-07" db="EMBL/GenBank/DDBJ databases">
        <title>Genomic Encyclopedia of Type Strains, Phase IV (KMG-IV): sequencing the most valuable type-strain genomes for metagenomic binning, comparative biology and taxonomic classification.</title>
        <authorList>
            <person name="Goeker M."/>
        </authorList>
    </citation>
    <scope>NUCLEOTIDE SEQUENCE</scope>
    <source>
        <strain evidence="1">DSM 19659</strain>
    </source>
</reference>
<proteinExistence type="predicted"/>
<comment type="caution">
    <text evidence="1">The sequence shown here is derived from an EMBL/GenBank/DDBJ whole genome shotgun (WGS) entry which is preliminary data.</text>
</comment>
<accession>A0AAE3V8V7</accession>
<protein>
    <submittedName>
        <fullName evidence="1">Uncharacterized protein</fullName>
    </submittedName>
</protein>